<dbReference type="EMBL" id="CP073767">
    <property type="protein sequence ID" value="UWZ58718.1"/>
    <property type="molecule type" value="Genomic_DNA"/>
</dbReference>
<name>A0A9Q9MGV6_9ACTN</name>
<evidence type="ECO:0000313" key="2">
    <source>
        <dbReference type="Proteomes" id="UP001058003"/>
    </source>
</evidence>
<organism evidence="1 2">
    <name type="scientific">Dactylosporangium aurantiacum</name>
    <dbReference type="NCBI Taxonomy" id="35754"/>
    <lineage>
        <taxon>Bacteria</taxon>
        <taxon>Bacillati</taxon>
        <taxon>Actinomycetota</taxon>
        <taxon>Actinomycetes</taxon>
        <taxon>Micromonosporales</taxon>
        <taxon>Micromonosporaceae</taxon>
        <taxon>Dactylosporangium</taxon>
    </lineage>
</organism>
<dbReference type="OrthoDB" id="4549134at2"/>
<protein>
    <submittedName>
        <fullName evidence="1">Uncharacterized protein</fullName>
    </submittedName>
</protein>
<gene>
    <name evidence="1" type="ORF">Daura_22645</name>
</gene>
<dbReference type="Proteomes" id="UP001058003">
    <property type="component" value="Chromosome"/>
</dbReference>
<dbReference type="KEGG" id="daur:Daura_22645"/>
<evidence type="ECO:0000313" key="1">
    <source>
        <dbReference type="EMBL" id="UWZ58718.1"/>
    </source>
</evidence>
<dbReference type="RefSeq" id="WP_033360676.1">
    <property type="nucleotide sequence ID" value="NZ_CP073767.1"/>
</dbReference>
<reference evidence="1" key="1">
    <citation type="submission" date="2021-04" db="EMBL/GenBank/DDBJ databases">
        <title>Dactylosporangium aurantiacum NRRL B-8018 full assembly.</title>
        <authorList>
            <person name="Hartkoorn R.C."/>
            <person name="Beaudoing E."/>
            <person name="Hot D."/>
        </authorList>
    </citation>
    <scope>NUCLEOTIDE SEQUENCE</scope>
    <source>
        <strain evidence="1">NRRL B-8018</strain>
    </source>
</reference>
<dbReference type="AlphaFoldDB" id="A0A9Q9MGV6"/>
<sequence>MRPRSPLLPRGLGRLRPGRRRVAYAAPKAAIDFAAVQDRAVRHAAGEFDAWAALTAAHPGTRPLSDFDGQGDWLAQPAVQAVATAAATQRHPYFTFQFLLADPVVTLADGRDAHLAQAAAHALSTYVCITLTGDWLSEETGDRGADEHALALSSYLESVAPDTLVVRVRCHARAGKTRPGK</sequence>
<accession>A0A9Q9MGV6</accession>
<proteinExistence type="predicted"/>
<keyword evidence="2" id="KW-1185">Reference proteome</keyword>